<dbReference type="Proteomes" id="UP000242414">
    <property type="component" value="Unassembled WGS sequence"/>
</dbReference>
<dbReference type="GO" id="GO:0032418">
    <property type="term" value="P:lysosome localization"/>
    <property type="evidence" value="ECO:0007669"/>
    <property type="project" value="TreeGrafter"/>
</dbReference>
<dbReference type="VEuPathDB" id="FungiDB:BCV72DRAFT_37956"/>
<gene>
    <name evidence="3" type="ORF">BCV72DRAFT_37956</name>
</gene>
<evidence type="ECO:0000256" key="1">
    <source>
        <dbReference type="ARBA" id="ARBA00005913"/>
    </source>
</evidence>
<name>A0A1X0QTE8_RHIZD</name>
<dbReference type="GO" id="GO:0099078">
    <property type="term" value="C:BORC complex"/>
    <property type="evidence" value="ECO:0007669"/>
    <property type="project" value="TreeGrafter"/>
</dbReference>
<dbReference type="OrthoDB" id="10258877at2759"/>
<proteinExistence type="inferred from homology"/>
<evidence type="ECO:0000259" key="2">
    <source>
        <dbReference type="Pfam" id="PF10241"/>
    </source>
</evidence>
<organism evidence="3">
    <name type="scientific">Rhizopus microsporus var. microsporus</name>
    <dbReference type="NCBI Taxonomy" id="86635"/>
    <lineage>
        <taxon>Eukaryota</taxon>
        <taxon>Fungi</taxon>
        <taxon>Fungi incertae sedis</taxon>
        <taxon>Mucoromycota</taxon>
        <taxon>Mucoromycotina</taxon>
        <taxon>Mucoromycetes</taxon>
        <taxon>Mucorales</taxon>
        <taxon>Mucorineae</taxon>
        <taxon>Rhizopodaceae</taxon>
        <taxon>Rhizopus</taxon>
    </lineage>
</organism>
<dbReference type="AlphaFoldDB" id="A0A1X0QTE8"/>
<dbReference type="EMBL" id="KV922020">
    <property type="protein sequence ID" value="ORE03040.1"/>
    <property type="molecule type" value="Genomic_DNA"/>
</dbReference>
<accession>A0A1X0QTE8</accession>
<feature type="domain" description="KxDL" evidence="2">
    <location>
        <begin position="11"/>
        <end position="93"/>
    </location>
</feature>
<dbReference type="PANTHER" id="PTHR13511:SF0">
    <property type="entry name" value="KXDL MOTIF-CONTAINING PROTEIN 1"/>
    <property type="match status" value="1"/>
</dbReference>
<dbReference type="Pfam" id="PF10241">
    <property type="entry name" value="KxDL"/>
    <property type="match status" value="1"/>
</dbReference>
<protein>
    <recommendedName>
        <fullName evidence="2">KxDL domain-containing protein</fullName>
    </recommendedName>
</protein>
<sequence>MSQTIPKHVLNLKNEQEMQVLMSKQQECLKIYMQAEKNLEAFNRFSAARYQMVHKQFEQHNKLLKQIKKDLNSVFLKLSKIKNHLNTTYPNQYQQSLAKYPPPVLEDD</sequence>
<dbReference type="PANTHER" id="PTHR13511">
    <property type="entry name" value="KXDL MOTIF-CONTAINING PROTEIN 1"/>
    <property type="match status" value="1"/>
</dbReference>
<reference evidence="3" key="1">
    <citation type="journal article" date="2016" name="Proc. Natl. Acad. Sci. U.S.A.">
        <title>Lipid metabolic changes in an early divergent fungus govern the establishment of a mutualistic symbiosis with endobacteria.</title>
        <authorList>
            <person name="Lastovetsky O.A."/>
            <person name="Gaspar M.L."/>
            <person name="Mondo S.J."/>
            <person name="LaButti K.M."/>
            <person name="Sandor L."/>
            <person name="Grigoriev I.V."/>
            <person name="Henry S.A."/>
            <person name="Pawlowska T.E."/>
        </authorList>
    </citation>
    <scope>NUCLEOTIDE SEQUENCE [LARGE SCALE GENOMIC DNA]</scope>
    <source>
        <strain evidence="3">ATCC 52814</strain>
    </source>
</reference>
<comment type="similarity">
    <text evidence="1">Belongs to the KXD1 family.</text>
</comment>
<dbReference type="InterPro" id="IPR019371">
    <property type="entry name" value="KxDL_dom"/>
</dbReference>
<evidence type="ECO:0000313" key="3">
    <source>
        <dbReference type="EMBL" id="ORE03040.1"/>
    </source>
</evidence>
<dbReference type="InterPro" id="IPR039843">
    <property type="entry name" value="KXD1-like"/>
</dbReference>